<dbReference type="PRINTS" id="PR00359">
    <property type="entry name" value="BP450"/>
</dbReference>
<name>A0ABP8ZCG2_9ACTN</name>
<dbReference type="PANTHER" id="PTHR46696:SF6">
    <property type="entry name" value="P450, PUTATIVE (EUROFUNG)-RELATED"/>
    <property type="match status" value="1"/>
</dbReference>
<proteinExistence type="inferred from homology"/>
<dbReference type="InterPro" id="IPR017972">
    <property type="entry name" value="Cyt_P450_CS"/>
</dbReference>
<dbReference type="Pfam" id="PF00067">
    <property type="entry name" value="p450"/>
    <property type="match status" value="1"/>
</dbReference>
<accession>A0ABP8ZCG2</accession>
<keyword evidence="2" id="KW-0408">Iron</keyword>
<dbReference type="RefSeq" id="WP_345529028.1">
    <property type="nucleotide sequence ID" value="NZ_BAABKN010000027.1"/>
</dbReference>
<dbReference type="EMBL" id="BAABKN010000027">
    <property type="protein sequence ID" value="GAA4752650.1"/>
    <property type="molecule type" value="Genomic_DNA"/>
</dbReference>
<gene>
    <name evidence="3" type="ORF">GCM10023350_42430</name>
</gene>
<evidence type="ECO:0000256" key="1">
    <source>
        <dbReference type="ARBA" id="ARBA00010617"/>
    </source>
</evidence>
<keyword evidence="2" id="KW-0503">Monooxygenase</keyword>
<dbReference type="Gene3D" id="1.10.630.10">
    <property type="entry name" value="Cytochrome P450"/>
    <property type="match status" value="1"/>
</dbReference>
<sequence>MSDARRTAHLVDLDNRRPELSQRLFETLGEMQAVQPVAWSDASGGFWALLKHADIVAASSDWEAFTVTEGIMIPPTGKSMPVIPAELDPPRHGGFRKLVLPHFTPRALSPWHEDIRRIVADGLKPIVDQGRGDVVTDFARPVPVLIICLVLGIDSDWNRIHDLGEEFMAAFADTAHPERGKAAAHRLEAFLGEEIAARRGEPVTDLLGLFVNAEVDGAPITDTEALGLVQLLVVAGHGTTVDAIGTMVHRLIVEQGLRDRLVADRALVPRMIDECLRLHAPVWNMARTVRNPTQVRGVDLLPGEKVMLAFGAGNHDPEKFADPFTFDLDRAGLSQHLTFGSGRHRCLGEGLARLEMQTVLDVLLDELSPLELDGDVVWGGHTNSHGLRSLPVRLVPDHG</sequence>
<dbReference type="PROSITE" id="PS00086">
    <property type="entry name" value="CYTOCHROME_P450"/>
    <property type="match status" value="1"/>
</dbReference>
<organism evidence="3 4">
    <name type="scientific">Nocardioides endophyticus</name>
    <dbReference type="NCBI Taxonomy" id="1353775"/>
    <lineage>
        <taxon>Bacteria</taxon>
        <taxon>Bacillati</taxon>
        <taxon>Actinomycetota</taxon>
        <taxon>Actinomycetes</taxon>
        <taxon>Propionibacteriales</taxon>
        <taxon>Nocardioidaceae</taxon>
        <taxon>Nocardioides</taxon>
    </lineage>
</organism>
<dbReference type="InterPro" id="IPR036396">
    <property type="entry name" value="Cyt_P450_sf"/>
</dbReference>
<dbReference type="PRINTS" id="PR00385">
    <property type="entry name" value="P450"/>
</dbReference>
<protein>
    <submittedName>
        <fullName evidence="3">Cytochrome P450</fullName>
    </submittedName>
</protein>
<dbReference type="SUPFAM" id="SSF48264">
    <property type="entry name" value="Cytochrome P450"/>
    <property type="match status" value="1"/>
</dbReference>
<evidence type="ECO:0000313" key="3">
    <source>
        <dbReference type="EMBL" id="GAA4752650.1"/>
    </source>
</evidence>
<evidence type="ECO:0000256" key="2">
    <source>
        <dbReference type="RuleBase" id="RU000461"/>
    </source>
</evidence>
<comment type="similarity">
    <text evidence="1 2">Belongs to the cytochrome P450 family.</text>
</comment>
<dbReference type="Proteomes" id="UP001499882">
    <property type="component" value="Unassembled WGS sequence"/>
</dbReference>
<keyword evidence="2" id="KW-0479">Metal-binding</keyword>
<comment type="caution">
    <text evidence="3">The sequence shown here is derived from an EMBL/GenBank/DDBJ whole genome shotgun (WGS) entry which is preliminary data.</text>
</comment>
<keyword evidence="2" id="KW-0349">Heme</keyword>
<keyword evidence="2" id="KW-0560">Oxidoreductase</keyword>
<evidence type="ECO:0000313" key="4">
    <source>
        <dbReference type="Proteomes" id="UP001499882"/>
    </source>
</evidence>
<dbReference type="InterPro" id="IPR001128">
    <property type="entry name" value="Cyt_P450"/>
</dbReference>
<dbReference type="PANTHER" id="PTHR46696">
    <property type="entry name" value="P450, PUTATIVE (EUROFUNG)-RELATED"/>
    <property type="match status" value="1"/>
</dbReference>
<dbReference type="InterPro" id="IPR002397">
    <property type="entry name" value="Cyt_P450_B"/>
</dbReference>
<keyword evidence="4" id="KW-1185">Reference proteome</keyword>
<reference evidence="4" key="1">
    <citation type="journal article" date="2019" name="Int. J. Syst. Evol. Microbiol.">
        <title>The Global Catalogue of Microorganisms (GCM) 10K type strain sequencing project: providing services to taxonomists for standard genome sequencing and annotation.</title>
        <authorList>
            <consortium name="The Broad Institute Genomics Platform"/>
            <consortium name="The Broad Institute Genome Sequencing Center for Infectious Disease"/>
            <person name="Wu L."/>
            <person name="Ma J."/>
        </authorList>
    </citation>
    <scope>NUCLEOTIDE SEQUENCE [LARGE SCALE GENOMIC DNA]</scope>
    <source>
        <strain evidence="4">JCM 18532</strain>
    </source>
</reference>